<evidence type="ECO:0008006" key="3">
    <source>
        <dbReference type="Google" id="ProtNLM"/>
    </source>
</evidence>
<proteinExistence type="predicted"/>
<organism evidence="1 2">
    <name type="scientific">Rubricoccus marinus</name>
    <dbReference type="NCBI Taxonomy" id="716817"/>
    <lineage>
        <taxon>Bacteria</taxon>
        <taxon>Pseudomonadati</taxon>
        <taxon>Rhodothermota</taxon>
        <taxon>Rhodothermia</taxon>
        <taxon>Rhodothermales</taxon>
        <taxon>Rubricoccaceae</taxon>
        <taxon>Rubricoccus</taxon>
    </lineage>
</organism>
<dbReference type="InParanoid" id="A0A259TV05"/>
<evidence type="ECO:0000313" key="1">
    <source>
        <dbReference type="EMBL" id="OZC01595.1"/>
    </source>
</evidence>
<dbReference type="EMBL" id="MQWB01000001">
    <property type="protein sequence ID" value="OZC01595.1"/>
    <property type="molecule type" value="Genomic_DNA"/>
</dbReference>
<gene>
    <name evidence="1" type="ORF">BSZ36_00500</name>
</gene>
<keyword evidence="2" id="KW-1185">Reference proteome</keyword>
<protein>
    <recommendedName>
        <fullName evidence="3">DUF1508 domain-containing protein</fullName>
    </recommendedName>
</protein>
<comment type="caution">
    <text evidence="1">The sequence shown here is derived from an EMBL/GenBank/DDBJ whole genome shotgun (WGS) entry which is preliminary data.</text>
</comment>
<reference evidence="1 2" key="1">
    <citation type="submission" date="2016-11" db="EMBL/GenBank/DDBJ databases">
        <title>Study of marine rhodopsin-containing bacteria.</title>
        <authorList>
            <person name="Yoshizawa S."/>
            <person name="Kumagai Y."/>
            <person name="Kogure K."/>
        </authorList>
    </citation>
    <scope>NUCLEOTIDE SEQUENCE [LARGE SCALE GENOMIC DNA]</scope>
    <source>
        <strain evidence="1 2">SG-29</strain>
    </source>
</reference>
<accession>A0A259TV05</accession>
<dbReference type="Proteomes" id="UP000216446">
    <property type="component" value="Unassembled WGS sequence"/>
</dbReference>
<name>A0A259TV05_9BACT</name>
<dbReference type="RefSeq" id="WP_094545214.1">
    <property type="nucleotide sequence ID" value="NZ_MQWB01000001.1"/>
</dbReference>
<dbReference type="OrthoDB" id="1525326at2"/>
<evidence type="ECO:0000313" key="2">
    <source>
        <dbReference type="Proteomes" id="UP000216446"/>
    </source>
</evidence>
<sequence length="89" mass="9919">MQTARRSSIVRRSVVTASNLQLHHRGFALRLEQAQDGSDRYSFSIESRGYTLHTSASDFRTAQSAERAARVFVDDALGGYERATRALDA</sequence>
<dbReference type="AlphaFoldDB" id="A0A259TV05"/>